<evidence type="ECO:0000313" key="1">
    <source>
        <dbReference type="EMBL" id="KAJ1894955.1"/>
    </source>
</evidence>
<proteinExistence type="predicted"/>
<keyword evidence="2" id="KW-1185">Reference proteome</keyword>
<comment type="caution">
    <text evidence="1">The sequence shown here is derived from an EMBL/GenBank/DDBJ whole genome shotgun (WGS) entry which is preliminary data.</text>
</comment>
<evidence type="ECO:0000313" key="2">
    <source>
        <dbReference type="Proteomes" id="UP001150581"/>
    </source>
</evidence>
<accession>A0ACC1IJW3</accession>
<organism evidence="1 2">
    <name type="scientific">Kickxella alabastrina</name>
    <dbReference type="NCBI Taxonomy" id="61397"/>
    <lineage>
        <taxon>Eukaryota</taxon>
        <taxon>Fungi</taxon>
        <taxon>Fungi incertae sedis</taxon>
        <taxon>Zoopagomycota</taxon>
        <taxon>Kickxellomycotina</taxon>
        <taxon>Kickxellomycetes</taxon>
        <taxon>Kickxellales</taxon>
        <taxon>Kickxellaceae</taxon>
        <taxon>Kickxella</taxon>
    </lineage>
</organism>
<name>A0ACC1IJW3_9FUNG</name>
<dbReference type="EMBL" id="JANBPG010000627">
    <property type="protein sequence ID" value="KAJ1894955.1"/>
    <property type="molecule type" value="Genomic_DNA"/>
</dbReference>
<gene>
    <name evidence="1" type="ORF">LPJ66_004879</name>
</gene>
<sequence length="764" mass="81223">MDAKTVRALLVDLDVKSYHSATVEVLTDEEVWPPEIEDSFLKAAHLFATVGQRKYQLDPKMPNSRTTELSGRNDIISRYIFMMTGRFRARKQVSSHIQVWAHCKRAPSSHNMDLDTFLELQTLFREHYTRTSTGFQGSTKKKIRRVVSTSNVDALKKLSPNGSCSLGIGNGAVRQLSLNVPFNERKHGLPSTPEQPSKRARRVVSELPHSSLDSLVSGGTGFSPQSFGGNTELSPWVSASHEQAFEQLPLLSGPHLTPHSVLQPQTPVSMCGSMLMPPTFSMGLSLSHPHHMYSFPPGLVPTSASGPGLTVADIAALAGLDDSFGSPMIYPSECIPTMTTTMPGSFVTGIPGGMFSVNSNIALPGSPGIMSAFATAVNTGNSSHYLNQPLSIAQIDPSAATVLSANSSQDFAHVFGKYYDDVSNASSSNLQFLASEHTSTDMSSAFAVDDHTLPWARTLAHSSSRVTNFETTGVSAAAVDSIAHISHLSQSDSSSALEYPEAKPVLVLLPKDYALPVAQPLATSESEAAQFETKPAKSKTKSKPKPKIKSEPKDALKASTIFPAAGLPKRSYYAALDTTSCGFSNADAYADAAAAVSAKHKSGDGYREFFKYIQSNPSSAQSMYSVGQGSDTTTAGYGSSPPPQPSLLQLHGMPMSMPVPMGSHYAVACSAADGIAAETTEAVYPYTLPTDTGCSEGSVVDWINSLRGMLEANGIDPSLLPEDGSSNTLPFPSGEFGGSSIGGSVDIGSDSLFSMLYNYLAHSS</sequence>
<reference evidence="1" key="1">
    <citation type="submission" date="2022-07" db="EMBL/GenBank/DDBJ databases">
        <title>Phylogenomic reconstructions and comparative analyses of Kickxellomycotina fungi.</title>
        <authorList>
            <person name="Reynolds N.K."/>
            <person name="Stajich J.E."/>
            <person name="Barry K."/>
            <person name="Grigoriev I.V."/>
            <person name="Crous P."/>
            <person name="Smith M.E."/>
        </authorList>
    </citation>
    <scope>NUCLEOTIDE SEQUENCE</scope>
    <source>
        <strain evidence="1">Benny 63K</strain>
    </source>
</reference>
<dbReference type="Proteomes" id="UP001150581">
    <property type="component" value="Unassembled WGS sequence"/>
</dbReference>
<protein>
    <submittedName>
        <fullName evidence="1">Uncharacterized protein</fullName>
    </submittedName>
</protein>